<dbReference type="RefSeq" id="WP_110312687.1">
    <property type="nucleotide sequence ID" value="NZ_QICL01000051.1"/>
</dbReference>
<organism evidence="1 2">
    <name type="scientific">Dysgonomonas alginatilytica</name>
    <dbReference type="NCBI Taxonomy" id="1605892"/>
    <lineage>
        <taxon>Bacteria</taxon>
        <taxon>Pseudomonadati</taxon>
        <taxon>Bacteroidota</taxon>
        <taxon>Bacteroidia</taxon>
        <taxon>Bacteroidales</taxon>
        <taxon>Dysgonomonadaceae</taxon>
        <taxon>Dysgonomonas</taxon>
    </lineage>
</organism>
<proteinExistence type="predicted"/>
<evidence type="ECO:0000313" key="1">
    <source>
        <dbReference type="EMBL" id="PXV58106.1"/>
    </source>
</evidence>
<accession>A0A2V3PK60</accession>
<dbReference type="EMBL" id="QICL01000051">
    <property type="protein sequence ID" value="PXV58106.1"/>
    <property type="molecule type" value="Genomic_DNA"/>
</dbReference>
<dbReference type="Proteomes" id="UP000247973">
    <property type="component" value="Unassembled WGS sequence"/>
</dbReference>
<name>A0A2V3PK60_9BACT</name>
<sequence>MKKFIFVFILLGMTIFYNYGQTYYYQKVAKIDENGVKTKENGGMYITFINNKDMCYESDKDGYRIKKSYGYMGSMMPSQTNWYYIKTKEGTHVYQHKDIYSDSSYSRWLDIFYYFNSDFNKLIHCHPEGEYAGIKMPYWAYEYKRSNGPQDEYDDNIPVF</sequence>
<protein>
    <submittedName>
        <fullName evidence="1">Uncharacterized protein</fullName>
    </submittedName>
</protein>
<keyword evidence="2" id="KW-1185">Reference proteome</keyword>
<dbReference type="AlphaFoldDB" id="A0A2V3PK60"/>
<comment type="caution">
    <text evidence="1">The sequence shown here is derived from an EMBL/GenBank/DDBJ whole genome shotgun (WGS) entry which is preliminary data.</text>
</comment>
<evidence type="ECO:0000313" key="2">
    <source>
        <dbReference type="Proteomes" id="UP000247973"/>
    </source>
</evidence>
<gene>
    <name evidence="1" type="ORF">CLV62_1511</name>
</gene>
<reference evidence="1 2" key="1">
    <citation type="submission" date="2018-03" db="EMBL/GenBank/DDBJ databases">
        <title>Genomic Encyclopedia of Archaeal and Bacterial Type Strains, Phase II (KMG-II): from individual species to whole genera.</title>
        <authorList>
            <person name="Goeker M."/>
        </authorList>
    </citation>
    <scope>NUCLEOTIDE SEQUENCE [LARGE SCALE GENOMIC DNA]</scope>
    <source>
        <strain evidence="1 2">DSM 100214</strain>
    </source>
</reference>